<dbReference type="PANTHER" id="PTHR12924:SF0">
    <property type="entry name" value="TRANSLOCON-ASSOCIATED PROTEIN SUBUNIT ALPHA"/>
    <property type="match status" value="1"/>
</dbReference>
<evidence type="ECO:0000256" key="8">
    <source>
        <dbReference type="ARBA" id="ARBA00023136"/>
    </source>
</evidence>
<reference evidence="14" key="1">
    <citation type="submission" date="2017-02" db="UniProtKB">
        <authorList>
            <consortium name="WormBaseParasite"/>
        </authorList>
    </citation>
    <scope>IDENTIFICATION</scope>
</reference>
<dbReference type="Proteomes" id="UP000046393">
    <property type="component" value="Unplaced"/>
</dbReference>
<evidence type="ECO:0000256" key="7">
    <source>
        <dbReference type="ARBA" id="ARBA00022989"/>
    </source>
</evidence>
<evidence type="ECO:0000313" key="14">
    <source>
        <dbReference type="WBParaSite" id="SMUV_0000793601-mRNA-1"/>
    </source>
</evidence>
<dbReference type="WBParaSite" id="SMUV_0000793601-mRNA-1">
    <property type="protein sequence ID" value="SMUV_0000793601-mRNA-1"/>
    <property type="gene ID" value="SMUV_0000793601"/>
</dbReference>
<dbReference type="GO" id="GO:0005789">
    <property type="term" value="C:endoplasmic reticulum membrane"/>
    <property type="evidence" value="ECO:0007669"/>
    <property type="project" value="UniProtKB-SubCell"/>
</dbReference>
<accession>A0A0N5ASZ9</accession>
<comment type="subunit">
    <text evidence="10">Heterotetramer of TRAP-alpha, TRAP-beta, TRAP-delta and TRAP-gamma. Interacts with palmitoylated calnexin (CALX), the interaction is required for efficient folding of glycosylated proteins.</text>
</comment>
<keyword evidence="4 12" id="KW-0812">Transmembrane</keyword>
<evidence type="ECO:0000256" key="5">
    <source>
        <dbReference type="ARBA" id="ARBA00022729"/>
    </source>
</evidence>
<keyword evidence="13" id="KW-1185">Reference proteome</keyword>
<evidence type="ECO:0000256" key="9">
    <source>
        <dbReference type="ARBA" id="ARBA00025620"/>
    </source>
</evidence>
<organism evidence="13 14">
    <name type="scientific">Syphacia muris</name>
    <dbReference type="NCBI Taxonomy" id="451379"/>
    <lineage>
        <taxon>Eukaryota</taxon>
        <taxon>Metazoa</taxon>
        <taxon>Ecdysozoa</taxon>
        <taxon>Nematoda</taxon>
        <taxon>Chromadorea</taxon>
        <taxon>Rhabditida</taxon>
        <taxon>Spirurina</taxon>
        <taxon>Oxyuridomorpha</taxon>
        <taxon>Oxyuroidea</taxon>
        <taxon>Oxyuridae</taxon>
        <taxon>Syphacia</taxon>
    </lineage>
</organism>
<protein>
    <recommendedName>
        <fullName evidence="3">Translocon-associated protein subunit alpha</fullName>
    </recommendedName>
    <alternativeName>
        <fullName evidence="11">Signal sequence receptor subunit alpha</fullName>
    </alternativeName>
</protein>
<sequence length="216" mass="24867">LNEEAAAVIGPSPDAHVFFLFTQPENSKGGKLVRFLAGFRNNGEKDFIIRYCETSFRYPQDYSYYIQNFTAAYYNRLVAPKQEGTFDYAFFPSEQFMGRPLGLVVELHYEDSDGTQFISTLFNETLTIIEDDSNFNTETGFLYVLLALAVVLLLLAGQHFLSKLTRRHGMAKSRQSQPVEVGTSNKNEVDFEWIPREVLNLSKFFNYTNFFYCNLL</sequence>
<dbReference type="InterPro" id="IPR005595">
    <property type="entry name" value="TRAP_alpha"/>
</dbReference>
<comment type="subcellular location">
    <subcellularLocation>
        <location evidence="1">Endoplasmic reticulum membrane</location>
        <topology evidence="1">Single-pass type I membrane protein</topology>
    </subcellularLocation>
</comment>
<dbReference type="Pfam" id="PF03896">
    <property type="entry name" value="TRAP_alpha"/>
    <property type="match status" value="1"/>
</dbReference>
<feature type="transmembrane region" description="Helical" evidence="12">
    <location>
        <begin position="140"/>
        <end position="161"/>
    </location>
</feature>
<dbReference type="PANTHER" id="PTHR12924">
    <property type="entry name" value="TRANSLOCON-ASSOCIATED PROTEIN, ALPHA SUBUNIT"/>
    <property type="match status" value="1"/>
</dbReference>
<evidence type="ECO:0000256" key="12">
    <source>
        <dbReference type="SAM" id="Phobius"/>
    </source>
</evidence>
<evidence type="ECO:0000256" key="4">
    <source>
        <dbReference type="ARBA" id="ARBA00022692"/>
    </source>
</evidence>
<evidence type="ECO:0000256" key="11">
    <source>
        <dbReference type="ARBA" id="ARBA00031071"/>
    </source>
</evidence>
<keyword evidence="5" id="KW-0732">Signal</keyword>
<evidence type="ECO:0000256" key="10">
    <source>
        <dbReference type="ARBA" id="ARBA00025854"/>
    </source>
</evidence>
<evidence type="ECO:0000256" key="6">
    <source>
        <dbReference type="ARBA" id="ARBA00022824"/>
    </source>
</evidence>
<keyword evidence="6" id="KW-0256">Endoplasmic reticulum</keyword>
<comment type="function">
    <text evidence="9">TRAP proteins are part of a complex whose function is to bind calcium to the ER membrane and thereby regulate the retention of ER resident proteins. May be involved in the recycling of the translocation apparatus after completion of the translocation process or may function as a membrane-bound chaperone facilitating folding of translocated proteins.</text>
</comment>
<keyword evidence="7 12" id="KW-1133">Transmembrane helix</keyword>
<proteinExistence type="inferred from homology"/>
<evidence type="ECO:0000256" key="1">
    <source>
        <dbReference type="ARBA" id="ARBA00004115"/>
    </source>
</evidence>
<evidence type="ECO:0000313" key="13">
    <source>
        <dbReference type="Proteomes" id="UP000046393"/>
    </source>
</evidence>
<keyword evidence="8 12" id="KW-0472">Membrane</keyword>
<name>A0A0N5ASZ9_9BILA</name>
<evidence type="ECO:0000256" key="2">
    <source>
        <dbReference type="ARBA" id="ARBA00006776"/>
    </source>
</evidence>
<comment type="similarity">
    <text evidence="2">Belongs to the TRAP-alpha family.</text>
</comment>
<dbReference type="STRING" id="451379.A0A0N5ASZ9"/>
<evidence type="ECO:0000256" key="3">
    <source>
        <dbReference type="ARBA" id="ARBA00020280"/>
    </source>
</evidence>
<dbReference type="AlphaFoldDB" id="A0A0N5ASZ9"/>